<organism evidence="2 3">
    <name type="scientific">Blepharisma stoltei</name>
    <dbReference type="NCBI Taxonomy" id="1481888"/>
    <lineage>
        <taxon>Eukaryota</taxon>
        <taxon>Sar</taxon>
        <taxon>Alveolata</taxon>
        <taxon>Ciliophora</taxon>
        <taxon>Postciliodesmatophora</taxon>
        <taxon>Heterotrichea</taxon>
        <taxon>Heterotrichida</taxon>
        <taxon>Blepharismidae</taxon>
        <taxon>Blepharisma</taxon>
    </lineage>
</organism>
<proteinExistence type="predicted"/>
<name>A0AAU9K9V7_9CILI</name>
<keyword evidence="3" id="KW-1185">Reference proteome</keyword>
<feature type="compositionally biased region" description="Polar residues" evidence="1">
    <location>
        <begin position="149"/>
        <end position="169"/>
    </location>
</feature>
<feature type="region of interest" description="Disordered" evidence="1">
    <location>
        <begin position="119"/>
        <end position="169"/>
    </location>
</feature>
<comment type="caution">
    <text evidence="2">The sequence shown here is derived from an EMBL/GenBank/DDBJ whole genome shotgun (WGS) entry which is preliminary data.</text>
</comment>
<evidence type="ECO:0000313" key="3">
    <source>
        <dbReference type="Proteomes" id="UP001162131"/>
    </source>
</evidence>
<gene>
    <name evidence="2" type="ORF">BSTOLATCC_MIC59735</name>
</gene>
<sequence>MCRWNNFLNNIMDLSYIFSIKFVDVILKMDLSNFATVWGNFIDSNDPDLQENTRLALYSLSTLMLEQSLPPKSKLFFTDLQSRTLNWETFNKKIGNVKKSVEKLHDFFKQRPYEMNRRAPQIRGSRWGSDMPGNMENSREDYSEERKLSNSQEQKFSGEGQVNRNSQNRKIEVQNISILDSPRPYRPEESKLTVQPKYLEITEISQPKSKPVLIPISKDIKVLLGKPTFEASDHFISHPYAANTVRLFVRDQKIFVSETVIPPSNPIIDSMKIRKSSNLIQVKSMSLSMGMVFVFGKNEIVVKATNFTGDLVLEISGGPNPFTYERVITSYTRIGCNANCELQLDRDEEIQHFHANLKKIEKSWVIEAYADNIWLWMGMHLRNSASGRRDSNEYQIYNDSCIRIHDSKYQVRLVAA</sequence>
<evidence type="ECO:0000256" key="1">
    <source>
        <dbReference type="SAM" id="MobiDB-lite"/>
    </source>
</evidence>
<protein>
    <submittedName>
        <fullName evidence="2">Uncharacterized protein</fullName>
    </submittedName>
</protein>
<reference evidence="2" key="1">
    <citation type="submission" date="2021-09" db="EMBL/GenBank/DDBJ databases">
        <authorList>
            <consortium name="AG Swart"/>
            <person name="Singh M."/>
            <person name="Singh A."/>
            <person name="Seah K."/>
            <person name="Emmerich C."/>
        </authorList>
    </citation>
    <scope>NUCLEOTIDE SEQUENCE</scope>
    <source>
        <strain evidence="2">ATCC30299</strain>
    </source>
</reference>
<feature type="compositionally biased region" description="Basic and acidic residues" evidence="1">
    <location>
        <begin position="137"/>
        <end position="148"/>
    </location>
</feature>
<dbReference type="EMBL" id="CAJZBQ010000057">
    <property type="protein sequence ID" value="CAG9333926.1"/>
    <property type="molecule type" value="Genomic_DNA"/>
</dbReference>
<evidence type="ECO:0000313" key="2">
    <source>
        <dbReference type="EMBL" id="CAG9333926.1"/>
    </source>
</evidence>
<accession>A0AAU9K9V7</accession>
<dbReference type="AlphaFoldDB" id="A0AAU9K9V7"/>
<dbReference type="Proteomes" id="UP001162131">
    <property type="component" value="Unassembled WGS sequence"/>
</dbReference>